<evidence type="ECO:0000313" key="2">
    <source>
        <dbReference type="EMBL" id="KTB35561.1"/>
    </source>
</evidence>
<dbReference type="PANTHER" id="PTHR43677:SF4">
    <property type="entry name" value="QUINONE OXIDOREDUCTASE-LIKE PROTEIN 2"/>
    <property type="match status" value="1"/>
</dbReference>
<organism evidence="2 3">
    <name type="scientific">Moniliophthora roreri</name>
    <name type="common">Frosty pod rot fungus</name>
    <name type="synonym">Monilia roreri</name>
    <dbReference type="NCBI Taxonomy" id="221103"/>
    <lineage>
        <taxon>Eukaryota</taxon>
        <taxon>Fungi</taxon>
        <taxon>Dikarya</taxon>
        <taxon>Basidiomycota</taxon>
        <taxon>Agaricomycotina</taxon>
        <taxon>Agaricomycetes</taxon>
        <taxon>Agaricomycetidae</taxon>
        <taxon>Agaricales</taxon>
        <taxon>Marasmiineae</taxon>
        <taxon>Marasmiaceae</taxon>
        <taxon>Moniliophthora</taxon>
    </lineage>
</organism>
<protein>
    <submittedName>
        <fullName evidence="2">Putative alcohol dehydrogenase</fullName>
    </submittedName>
</protein>
<dbReference type="InterPro" id="IPR011032">
    <property type="entry name" value="GroES-like_sf"/>
</dbReference>
<dbReference type="Pfam" id="PF08240">
    <property type="entry name" value="ADH_N"/>
    <property type="match status" value="1"/>
</dbReference>
<proteinExistence type="predicted"/>
<dbReference type="InterPro" id="IPR051397">
    <property type="entry name" value="Zn-ADH-like_protein"/>
</dbReference>
<dbReference type="Pfam" id="PF00107">
    <property type="entry name" value="ADH_zinc_N"/>
    <property type="match status" value="1"/>
</dbReference>
<dbReference type="CDD" id="cd08241">
    <property type="entry name" value="QOR1"/>
    <property type="match status" value="1"/>
</dbReference>
<dbReference type="Gene3D" id="3.90.180.10">
    <property type="entry name" value="Medium-chain alcohol dehydrogenases, catalytic domain"/>
    <property type="match status" value="1"/>
</dbReference>
<dbReference type="SUPFAM" id="SSF51735">
    <property type="entry name" value="NAD(P)-binding Rossmann-fold domains"/>
    <property type="match status" value="1"/>
</dbReference>
<name>A0A0W0FGU0_MONRR</name>
<feature type="domain" description="Enoyl reductase (ER)" evidence="1">
    <location>
        <begin position="7"/>
        <end position="318"/>
    </location>
</feature>
<dbReference type="SUPFAM" id="SSF50129">
    <property type="entry name" value="GroES-like"/>
    <property type="match status" value="1"/>
</dbReference>
<dbReference type="InterPro" id="IPR002364">
    <property type="entry name" value="Quin_OxRdtase/zeta-crystal_CS"/>
</dbReference>
<evidence type="ECO:0000313" key="3">
    <source>
        <dbReference type="Proteomes" id="UP000054988"/>
    </source>
</evidence>
<dbReference type="EMBL" id="LATX01001986">
    <property type="protein sequence ID" value="KTB35561.1"/>
    <property type="molecule type" value="Genomic_DNA"/>
</dbReference>
<dbReference type="InterPro" id="IPR020843">
    <property type="entry name" value="ER"/>
</dbReference>
<dbReference type="GO" id="GO:0016491">
    <property type="term" value="F:oxidoreductase activity"/>
    <property type="evidence" value="ECO:0007669"/>
    <property type="project" value="InterPro"/>
</dbReference>
<dbReference type="GO" id="GO:0008270">
    <property type="term" value="F:zinc ion binding"/>
    <property type="evidence" value="ECO:0007669"/>
    <property type="project" value="InterPro"/>
</dbReference>
<dbReference type="GO" id="GO:0005739">
    <property type="term" value="C:mitochondrion"/>
    <property type="evidence" value="ECO:0007669"/>
    <property type="project" value="TreeGrafter"/>
</dbReference>
<comment type="caution">
    <text evidence="2">The sequence shown here is derived from an EMBL/GenBank/DDBJ whole genome shotgun (WGS) entry which is preliminary data.</text>
</comment>
<dbReference type="Proteomes" id="UP000054988">
    <property type="component" value="Unassembled WGS sequence"/>
</dbReference>
<dbReference type="InterPro" id="IPR013149">
    <property type="entry name" value="ADH-like_C"/>
</dbReference>
<reference evidence="2 3" key="1">
    <citation type="submission" date="2015-12" db="EMBL/GenBank/DDBJ databases">
        <title>Draft genome sequence of Moniliophthora roreri, the causal agent of frosty pod rot of cacao.</title>
        <authorList>
            <person name="Aime M.C."/>
            <person name="Diaz-Valderrama J.R."/>
            <person name="Kijpornyongpan T."/>
            <person name="Phillips-Mora W."/>
        </authorList>
    </citation>
    <scope>NUCLEOTIDE SEQUENCE [LARGE SCALE GENOMIC DNA]</scope>
    <source>
        <strain evidence="2 3">MCA 2952</strain>
    </source>
</reference>
<dbReference type="AlphaFoldDB" id="A0A0W0FGU0"/>
<dbReference type="SMART" id="SM00829">
    <property type="entry name" value="PKS_ER"/>
    <property type="match status" value="1"/>
</dbReference>
<evidence type="ECO:0000259" key="1">
    <source>
        <dbReference type="SMART" id="SM00829"/>
    </source>
</evidence>
<accession>A0A0W0FGU0</accession>
<dbReference type="PANTHER" id="PTHR43677">
    <property type="entry name" value="SHORT-CHAIN DEHYDROGENASE/REDUCTASE"/>
    <property type="match status" value="1"/>
</dbReference>
<dbReference type="InterPro" id="IPR036291">
    <property type="entry name" value="NAD(P)-bd_dom_sf"/>
</dbReference>
<dbReference type="InterPro" id="IPR013154">
    <property type="entry name" value="ADH-like_N"/>
</dbReference>
<dbReference type="Gene3D" id="3.40.50.720">
    <property type="entry name" value="NAD(P)-binding Rossmann-like Domain"/>
    <property type="match status" value="1"/>
</dbReference>
<gene>
    <name evidence="2" type="ORF">WG66_11726</name>
</gene>
<dbReference type="PROSITE" id="PS01162">
    <property type="entry name" value="QOR_ZETA_CRYSTAL"/>
    <property type="match status" value="1"/>
</dbReference>
<sequence length="331" mass="36316">MRAFVVSKLDRYSNIPLSYDAPEPQVGPNQVLVEIYSAALNFFETLQTQGKYQNKPPLPFVLGCEFAGRISQNSPIPEGCPFKRGDRVFGAGQGAYADRMSVDVDSLLPLPDTLSYDEGAGLYITWPTSYEGLVGRAEMKPGEWVLVTAAAGGVGISAVQLAKVLGGNVIAAAGSEEKLQVAKQAGADFVVDYNKDGWQQEVLKITNGKGVDVVYDPVGRIQGNISPIGLDFTLKKNRIIKMYSVERPRLGAYSSPESGAYESRAAQGRIDQVWNDILQLFKSKRVKPIVYSKVYSFDRLHDALSALENRETWGKAIVRMREDDSGTRPKL</sequence>